<reference evidence="2 3" key="1">
    <citation type="journal article" date="2018" name="Biotechnol. Adv.">
        <title>Improved genomic resources and new bioinformatic workflow for the carcinogenic parasite Clonorchis sinensis: Biotechnological implications.</title>
        <authorList>
            <person name="Wang D."/>
            <person name="Korhonen P.K."/>
            <person name="Gasser R.B."/>
            <person name="Young N.D."/>
        </authorList>
    </citation>
    <scope>NUCLEOTIDE SEQUENCE [LARGE SCALE GENOMIC DNA]</scope>
    <source>
        <strain evidence="2">Cs-k2</strain>
    </source>
</reference>
<protein>
    <submittedName>
        <fullName evidence="2">Uncharacterized protein</fullName>
    </submittedName>
</protein>
<feature type="compositionally biased region" description="Polar residues" evidence="1">
    <location>
        <begin position="48"/>
        <end position="60"/>
    </location>
</feature>
<dbReference type="AlphaFoldDB" id="A0A8T1MZF5"/>
<keyword evidence="3" id="KW-1185">Reference proteome</keyword>
<evidence type="ECO:0000256" key="1">
    <source>
        <dbReference type="SAM" id="MobiDB-lite"/>
    </source>
</evidence>
<comment type="caution">
    <text evidence="2">The sequence shown here is derived from an EMBL/GenBank/DDBJ whole genome shotgun (WGS) entry which is preliminary data.</text>
</comment>
<dbReference type="Proteomes" id="UP000286415">
    <property type="component" value="Unassembled WGS sequence"/>
</dbReference>
<evidence type="ECO:0000313" key="2">
    <source>
        <dbReference type="EMBL" id="KAG5454252.1"/>
    </source>
</evidence>
<evidence type="ECO:0000313" key="3">
    <source>
        <dbReference type="Proteomes" id="UP000286415"/>
    </source>
</evidence>
<feature type="region of interest" description="Disordered" evidence="1">
    <location>
        <begin position="29"/>
        <end position="60"/>
    </location>
</feature>
<reference evidence="2 3" key="2">
    <citation type="journal article" date="2021" name="Genomics">
        <title>High-quality reference genome for Clonorchis sinensis.</title>
        <authorList>
            <person name="Young N.D."/>
            <person name="Stroehlein A.J."/>
            <person name="Kinkar L."/>
            <person name="Wang T."/>
            <person name="Sohn W.M."/>
            <person name="Chang B.C.H."/>
            <person name="Kaur P."/>
            <person name="Weisz D."/>
            <person name="Dudchenko O."/>
            <person name="Aiden E.L."/>
            <person name="Korhonen P.K."/>
            <person name="Gasser R.B."/>
        </authorList>
    </citation>
    <scope>NUCLEOTIDE SEQUENCE [LARGE SCALE GENOMIC DNA]</scope>
    <source>
        <strain evidence="2">Cs-k2</strain>
    </source>
</reference>
<name>A0A8T1MZF5_CLOSI</name>
<organism evidence="2 3">
    <name type="scientific">Clonorchis sinensis</name>
    <name type="common">Chinese liver fluke</name>
    <dbReference type="NCBI Taxonomy" id="79923"/>
    <lineage>
        <taxon>Eukaryota</taxon>
        <taxon>Metazoa</taxon>
        <taxon>Spiralia</taxon>
        <taxon>Lophotrochozoa</taxon>
        <taxon>Platyhelminthes</taxon>
        <taxon>Trematoda</taxon>
        <taxon>Digenea</taxon>
        <taxon>Opisthorchiida</taxon>
        <taxon>Opisthorchiata</taxon>
        <taxon>Opisthorchiidae</taxon>
        <taxon>Clonorchis</taxon>
    </lineage>
</organism>
<accession>A0A8T1MZF5</accession>
<proteinExistence type="predicted"/>
<dbReference type="OrthoDB" id="252964at2759"/>
<dbReference type="EMBL" id="NIRI02000010">
    <property type="protein sequence ID" value="KAG5454252.1"/>
    <property type="molecule type" value="Genomic_DNA"/>
</dbReference>
<gene>
    <name evidence="2" type="ORF">CSKR_114506</name>
</gene>
<sequence>MSSEVDINLEDPEVEKAALKIQAHYKGFKSCKKQTTPDPNSEAKVQKPASSESNAPTKQS</sequence>